<feature type="non-terminal residue" evidence="1">
    <location>
        <position position="73"/>
    </location>
</feature>
<dbReference type="AlphaFoldDB" id="A0A699RHR3"/>
<sequence length="73" mass="7980">MLEIREIYAEEEVQVPTYDDVDQENVIPAAEPVVAAVSTPVSAVKPKVLKVVPAAPIVSTRKRKGVVIRDPEE</sequence>
<dbReference type="EMBL" id="BKCJ011099262">
    <property type="protein sequence ID" value="GFC85303.1"/>
    <property type="molecule type" value="Genomic_DNA"/>
</dbReference>
<proteinExistence type="predicted"/>
<gene>
    <name evidence="1" type="ORF">Tci_857273</name>
</gene>
<evidence type="ECO:0000313" key="1">
    <source>
        <dbReference type="EMBL" id="GFC85303.1"/>
    </source>
</evidence>
<comment type="caution">
    <text evidence="1">The sequence shown here is derived from an EMBL/GenBank/DDBJ whole genome shotgun (WGS) entry which is preliminary data.</text>
</comment>
<accession>A0A699RHR3</accession>
<protein>
    <submittedName>
        <fullName evidence="1">Uncharacterized protein</fullName>
    </submittedName>
</protein>
<name>A0A699RHR3_TANCI</name>
<organism evidence="1">
    <name type="scientific">Tanacetum cinerariifolium</name>
    <name type="common">Dalmatian daisy</name>
    <name type="synonym">Chrysanthemum cinerariifolium</name>
    <dbReference type="NCBI Taxonomy" id="118510"/>
    <lineage>
        <taxon>Eukaryota</taxon>
        <taxon>Viridiplantae</taxon>
        <taxon>Streptophyta</taxon>
        <taxon>Embryophyta</taxon>
        <taxon>Tracheophyta</taxon>
        <taxon>Spermatophyta</taxon>
        <taxon>Magnoliopsida</taxon>
        <taxon>eudicotyledons</taxon>
        <taxon>Gunneridae</taxon>
        <taxon>Pentapetalae</taxon>
        <taxon>asterids</taxon>
        <taxon>campanulids</taxon>
        <taxon>Asterales</taxon>
        <taxon>Asteraceae</taxon>
        <taxon>Asteroideae</taxon>
        <taxon>Anthemideae</taxon>
        <taxon>Anthemidinae</taxon>
        <taxon>Tanacetum</taxon>
    </lineage>
</organism>
<reference evidence="1" key="1">
    <citation type="journal article" date="2019" name="Sci. Rep.">
        <title>Draft genome of Tanacetum cinerariifolium, the natural source of mosquito coil.</title>
        <authorList>
            <person name="Yamashiro T."/>
            <person name="Shiraishi A."/>
            <person name="Satake H."/>
            <person name="Nakayama K."/>
        </authorList>
    </citation>
    <scope>NUCLEOTIDE SEQUENCE</scope>
</reference>